<dbReference type="GO" id="GO:0006310">
    <property type="term" value="P:DNA recombination"/>
    <property type="evidence" value="ECO:0007669"/>
    <property type="project" value="UniProtKB-KW"/>
</dbReference>
<dbReference type="Gene3D" id="1.10.443.10">
    <property type="entry name" value="Intergrase catalytic core"/>
    <property type="match status" value="1"/>
</dbReference>
<evidence type="ECO:0000256" key="1">
    <source>
        <dbReference type="ARBA" id="ARBA00023172"/>
    </source>
</evidence>
<evidence type="ECO:0000259" key="3">
    <source>
        <dbReference type="Pfam" id="PF00589"/>
    </source>
</evidence>
<keyword evidence="1" id="KW-0233">DNA recombination</keyword>
<evidence type="ECO:0000256" key="2">
    <source>
        <dbReference type="SAM" id="MobiDB-lite"/>
    </source>
</evidence>
<dbReference type="Pfam" id="PF00589">
    <property type="entry name" value="Phage_integrase"/>
    <property type="match status" value="1"/>
</dbReference>
<accession>A0A3M4KNF5</accession>
<comment type="caution">
    <text evidence="4">The sequence shown here is derived from an EMBL/GenBank/DDBJ whole genome shotgun (WGS) entry which is preliminary data.</text>
</comment>
<dbReference type="AlphaFoldDB" id="A0A3M4KNF5"/>
<feature type="domain" description="Tyr recombinase" evidence="3">
    <location>
        <begin position="622"/>
        <end position="670"/>
    </location>
</feature>
<evidence type="ECO:0000313" key="4">
    <source>
        <dbReference type="EMBL" id="RMQ30770.1"/>
    </source>
</evidence>
<organism evidence="4 5">
    <name type="scientific">Pseudomonas amygdali pv. mori</name>
    <dbReference type="NCBI Taxonomy" id="34065"/>
    <lineage>
        <taxon>Bacteria</taxon>
        <taxon>Pseudomonadati</taxon>
        <taxon>Pseudomonadota</taxon>
        <taxon>Gammaproteobacteria</taxon>
        <taxon>Pseudomonadales</taxon>
        <taxon>Pseudomonadaceae</taxon>
        <taxon>Pseudomonas</taxon>
        <taxon>Pseudomonas amygdali</taxon>
    </lineage>
</organism>
<gene>
    <name evidence="4" type="ORF">ALQ05_05530</name>
</gene>
<dbReference type="InterPro" id="IPR011010">
    <property type="entry name" value="DNA_brk_join_enz"/>
</dbReference>
<dbReference type="Proteomes" id="UP000279553">
    <property type="component" value="Unassembled WGS sequence"/>
</dbReference>
<name>A0A3M4KNF5_PSEA0</name>
<dbReference type="GO" id="GO:0003677">
    <property type="term" value="F:DNA binding"/>
    <property type="evidence" value="ECO:0007669"/>
    <property type="project" value="InterPro"/>
</dbReference>
<dbReference type="SUPFAM" id="SSF56349">
    <property type="entry name" value="DNA breaking-rejoining enzymes"/>
    <property type="match status" value="1"/>
</dbReference>
<dbReference type="GO" id="GO:0015074">
    <property type="term" value="P:DNA integration"/>
    <property type="evidence" value="ECO:0007669"/>
    <property type="project" value="InterPro"/>
</dbReference>
<dbReference type="InterPro" id="IPR013762">
    <property type="entry name" value="Integrase-like_cat_sf"/>
</dbReference>
<evidence type="ECO:0000313" key="5">
    <source>
        <dbReference type="Proteomes" id="UP000279553"/>
    </source>
</evidence>
<reference evidence="4 5" key="1">
    <citation type="submission" date="2018-08" db="EMBL/GenBank/DDBJ databases">
        <title>Recombination of ecologically and evolutionarily significant loci maintains genetic cohesion in the Pseudomonas syringae species complex.</title>
        <authorList>
            <person name="Dillon M."/>
            <person name="Thakur S."/>
            <person name="Almeida R.N.D."/>
            <person name="Weir B.S."/>
            <person name="Guttman D.S."/>
        </authorList>
    </citation>
    <scope>NUCLEOTIDE SEQUENCE [LARGE SCALE GENOMIC DNA]</scope>
    <source>
        <strain evidence="4 5">ICMP 535</strain>
    </source>
</reference>
<dbReference type="EMBL" id="RBRD01000292">
    <property type="protein sequence ID" value="RMQ30770.1"/>
    <property type="molecule type" value="Genomic_DNA"/>
</dbReference>
<protein>
    <recommendedName>
        <fullName evidence="3">Tyr recombinase domain-containing protein</fullName>
    </recommendedName>
</protein>
<feature type="region of interest" description="Disordered" evidence="2">
    <location>
        <begin position="1"/>
        <end position="21"/>
    </location>
</feature>
<proteinExistence type="predicted"/>
<sequence>MMNVDLPSAVEHPFDQPADDQISVRTEPAPATKPNANAKEAIADVVTEYDVKKRTTAEINEAIEAWADNIKSSRQNLLTVQLSQNGEPSVSPTLLEKALGTTQNTLASRADIFESIIQRMIEEQIVVPGQNSISNEWRRKLLCWYESIPEEEKKDIPIVGNSISVSRCLSKVEGMGNLKWAKRELPLANQTFTEIEEDLKARGVIASDYKSTKDRKLEQAQKRSEAPKVDTWEQVISSLRAIPLSKIEELVNSDPDRPFKKLLHMFAAASMKAASVSGQKNYGEAFRFVSEHLKEVGFKGQEDPREYITPNYLPRFRNYLAEHLTIGSISSYTADGLLSATRQMLKRALKIKGIGFTSFVDIQGFDKVRETDEYRPYAAGDREKIKNACELEIQETNALAQDYVYSHCGCDPIDAEGNVRNGFANLDNARWIFENKLNCQRISRAFHDPNNRYEKGFCQIVDYAEQGIVDIYRSWGMIYEATSRLLAPYIIRLAQVTGLNADSLVTLDLDDFVECHELSRRPCLRYWKERSGGQKFYHLDLMHADISWLSFSQSFQVKKVFDDVIHLTRHIRARAEGPAKNRLFIYESRKKNEFRTVKTFEGWTLINMVMQQFSKDHLLQTDAGDPLPISASRLRPSLVAELIDNGVSVREIQVILGHKRISTTLKYLDKLEFSKTARHVVEEALKKIHKDLVLDAASGEAKSTQNAAGDLSALPDGLDPSAIIIRTGLVECRNVYDPPEEIRSLSGYKEGNPCSLLNKCLSCRNCIITVSNLPDLFAMRRDYQTMMDTSPISQTPYGQVIRENLETLDSILTPSINGFEAEQLDEAERLSENIITSSLIEGMTL</sequence>
<dbReference type="InterPro" id="IPR002104">
    <property type="entry name" value="Integrase_catalytic"/>
</dbReference>